<accession>A0A917U731</accession>
<evidence type="ECO:0000256" key="8">
    <source>
        <dbReference type="ARBA" id="ARBA00022679"/>
    </source>
</evidence>
<dbReference type="InterPro" id="IPR046887">
    <property type="entry name" value="RsmE_PUA-like"/>
</dbReference>
<dbReference type="GO" id="GO:0005737">
    <property type="term" value="C:cytoplasm"/>
    <property type="evidence" value="ECO:0007669"/>
    <property type="project" value="UniProtKB-SubCell"/>
</dbReference>
<evidence type="ECO:0000256" key="2">
    <source>
        <dbReference type="ARBA" id="ARBA00005528"/>
    </source>
</evidence>
<comment type="catalytic activity">
    <reaction evidence="11 12">
        <text>uridine(1498) in 16S rRNA + S-adenosyl-L-methionine = N(3)-methyluridine(1498) in 16S rRNA + S-adenosyl-L-homocysteine + H(+)</text>
        <dbReference type="Rhea" id="RHEA:42920"/>
        <dbReference type="Rhea" id="RHEA-COMP:10283"/>
        <dbReference type="Rhea" id="RHEA-COMP:10284"/>
        <dbReference type="ChEBI" id="CHEBI:15378"/>
        <dbReference type="ChEBI" id="CHEBI:57856"/>
        <dbReference type="ChEBI" id="CHEBI:59789"/>
        <dbReference type="ChEBI" id="CHEBI:65315"/>
        <dbReference type="ChEBI" id="CHEBI:74502"/>
        <dbReference type="EC" id="2.1.1.193"/>
    </reaction>
</comment>
<dbReference type="PANTHER" id="PTHR30027:SF3">
    <property type="entry name" value="16S RRNA (URACIL(1498)-N(3))-METHYLTRANSFERASE"/>
    <property type="match status" value="1"/>
</dbReference>
<dbReference type="CDD" id="cd18084">
    <property type="entry name" value="RsmE-like"/>
    <property type="match status" value="1"/>
</dbReference>
<evidence type="ECO:0000259" key="14">
    <source>
        <dbReference type="Pfam" id="PF20260"/>
    </source>
</evidence>
<keyword evidence="16" id="KW-1185">Reference proteome</keyword>
<sequence length="235" mass="24900">MSLPLFLVAELPVAGGFRLDGPEGHHAADVQRITAGERLLLGDGRGGLATAVVTGARKGALELDVEHAEHVPAHDPSITVVQGIAKGERGELAVQLMTELGVDRIVPWQAARSIARWKDAKPLERWRSTVREAAKQSRRPWLPEVTEPRTSRQLHLTGAVLVMHEEAAVPLSAAELPAEGEITLVVGPEGGIAPEELDALAAAGARPVRLGREVLRTSSAGAAAIAALSTRLGRW</sequence>
<evidence type="ECO:0000256" key="6">
    <source>
        <dbReference type="ARBA" id="ARBA00022552"/>
    </source>
</evidence>
<dbReference type="Pfam" id="PF20260">
    <property type="entry name" value="PUA_4"/>
    <property type="match status" value="1"/>
</dbReference>
<dbReference type="InterPro" id="IPR046886">
    <property type="entry name" value="RsmE_MTase_dom"/>
</dbReference>
<dbReference type="Gene3D" id="2.40.240.20">
    <property type="entry name" value="Hypothetical PUA domain-like, domain 1"/>
    <property type="match status" value="1"/>
</dbReference>
<dbReference type="InterPro" id="IPR029028">
    <property type="entry name" value="Alpha/beta_knot_MTases"/>
</dbReference>
<evidence type="ECO:0000256" key="3">
    <source>
        <dbReference type="ARBA" id="ARBA00012328"/>
    </source>
</evidence>
<protein>
    <recommendedName>
        <fullName evidence="4 12">Ribosomal RNA small subunit methyltransferase E</fullName>
        <ecNumber evidence="3 12">2.1.1.193</ecNumber>
    </recommendedName>
</protein>
<evidence type="ECO:0000313" key="15">
    <source>
        <dbReference type="EMBL" id="GGM60400.1"/>
    </source>
</evidence>
<evidence type="ECO:0000256" key="9">
    <source>
        <dbReference type="ARBA" id="ARBA00022691"/>
    </source>
</evidence>
<dbReference type="EC" id="2.1.1.193" evidence="3 12"/>
<proteinExistence type="inferred from homology"/>
<gene>
    <name evidence="15" type="ORF">GCM10007977_072370</name>
</gene>
<dbReference type="RefSeq" id="WP_190254526.1">
    <property type="nucleotide sequence ID" value="NZ_BMPI01000044.1"/>
</dbReference>
<dbReference type="EMBL" id="BMPI01000044">
    <property type="protein sequence ID" value="GGM60400.1"/>
    <property type="molecule type" value="Genomic_DNA"/>
</dbReference>
<comment type="function">
    <text evidence="10 12">Specifically methylates the N3 position of the uracil ring of uridine 1498 (m3U1498) in 16S rRNA. Acts on the fully assembled 30S ribosomal subunit.</text>
</comment>
<dbReference type="SUPFAM" id="SSF75217">
    <property type="entry name" value="alpha/beta knot"/>
    <property type="match status" value="1"/>
</dbReference>
<dbReference type="Pfam" id="PF04452">
    <property type="entry name" value="Methyltrans_RNA"/>
    <property type="match status" value="1"/>
</dbReference>
<dbReference type="GO" id="GO:0070475">
    <property type="term" value="P:rRNA base methylation"/>
    <property type="evidence" value="ECO:0007669"/>
    <property type="project" value="TreeGrafter"/>
</dbReference>
<dbReference type="InterPro" id="IPR015947">
    <property type="entry name" value="PUA-like_sf"/>
</dbReference>
<keyword evidence="9 12" id="KW-0949">S-adenosyl-L-methionine</keyword>
<comment type="subcellular location">
    <subcellularLocation>
        <location evidence="1 12">Cytoplasm</location>
    </subcellularLocation>
</comment>
<evidence type="ECO:0000256" key="1">
    <source>
        <dbReference type="ARBA" id="ARBA00004496"/>
    </source>
</evidence>
<dbReference type="InterPro" id="IPR029026">
    <property type="entry name" value="tRNA_m1G_MTases_N"/>
</dbReference>
<comment type="similarity">
    <text evidence="2 12">Belongs to the RNA methyltransferase RsmE family.</text>
</comment>
<organism evidence="15 16">
    <name type="scientific">Dactylosporangium sucinum</name>
    <dbReference type="NCBI Taxonomy" id="1424081"/>
    <lineage>
        <taxon>Bacteria</taxon>
        <taxon>Bacillati</taxon>
        <taxon>Actinomycetota</taxon>
        <taxon>Actinomycetes</taxon>
        <taxon>Micromonosporales</taxon>
        <taxon>Micromonosporaceae</taxon>
        <taxon>Dactylosporangium</taxon>
    </lineage>
</organism>
<evidence type="ECO:0000256" key="12">
    <source>
        <dbReference type="PIRNR" id="PIRNR015601"/>
    </source>
</evidence>
<dbReference type="SUPFAM" id="SSF88697">
    <property type="entry name" value="PUA domain-like"/>
    <property type="match status" value="1"/>
</dbReference>
<evidence type="ECO:0000256" key="10">
    <source>
        <dbReference type="ARBA" id="ARBA00025699"/>
    </source>
</evidence>
<evidence type="ECO:0000313" key="16">
    <source>
        <dbReference type="Proteomes" id="UP000642070"/>
    </source>
</evidence>
<keyword evidence="6 12" id="KW-0698">rRNA processing</keyword>
<keyword evidence="5 12" id="KW-0963">Cytoplasm</keyword>
<evidence type="ECO:0000256" key="7">
    <source>
        <dbReference type="ARBA" id="ARBA00022603"/>
    </source>
</evidence>
<name>A0A917U731_9ACTN</name>
<dbReference type="GO" id="GO:0070042">
    <property type="term" value="F:rRNA (uridine-N3-)-methyltransferase activity"/>
    <property type="evidence" value="ECO:0007669"/>
    <property type="project" value="TreeGrafter"/>
</dbReference>
<comment type="caution">
    <text evidence="15">The sequence shown here is derived from an EMBL/GenBank/DDBJ whole genome shotgun (WGS) entry which is preliminary data.</text>
</comment>
<feature type="domain" description="Ribosomal RNA small subunit methyltransferase E PUA-like" evidence="14">
    <location>
        <begin position="19"/>
        <end position="65"/>
    </location>
</feature>
<dbReference type="NCBIfam" id="NF008693">
    <property type="entry name" value="PRK11713.2-3"/>
    <property type="match status" value="1"/>
</dbReference>
<dbReference type="AlphaFoldDB" id="A0A917U731"/>
<reference evidence="15" key="2">
    <citation type="submission" date="2020-09" db="EMBL/GenBank/DDBJ databases">
        <authorList>
            <person name="Sun Q."/>
            <person name="Ohkuma M."/>
        </authorList>
    </citation>
    <scope>NUCLEOTIDE SEQUENCE</scope>
    <source>
        <strain evidence="15">JCM 19831</strain>
    </source>
</reference>
<dbReference type="PANTHER" id="PTHR30027">
    <property type="entry name" value="RIBOSOMAL RNA SMALL SUBUNIT METHYLTRANSFERASE E"/>
    <property type="match status" value="1"/>
</dbReference>
<dbReference type="NCBIfam" id="TIGR00046">
    <property type="entry name" value="RsmE family RNA methyltransferase"/>
    <property type="match status" value="1"/>
</dbReference>
<keyword evidence="8 12" id="KW-0808">Transferase</keyword>
<feature type="domain" description="Ribosomal RNA small subunit methyltransferase E methyltransferase" evidence="13">
    <location>
        <begin position="77"/>
        <end position="228"/>
    </location>
</feature>
<evidence type="ECO:0000256" key="5">
    <source>
        <dbReference type="ARBA" id="ARBA00022490"/>
    </source>
</evidence>
<dbReference type="FunFam" id="3.40.1280.10:FF:000023">
    <property type="entry name" value="Ribosomal RNA small subunit methyltransferase E"/>
    <property type="match status" value="1"/>
</dbReference>
<keyword evidence="7 12" id="KW-0489">Methyltransferase</keyword>
<dbReference type="PIRSF" id="PIRSF015601">
    <property type="entry name" value="MTase_slr0722"/>
    <property type="match status" value="1"/>
</dbReference>
<dbReference type="Proteomes" id="UP000642070">
    <property type="component" value="Unassembled WGS sequence"/>
</dbReference>
<evidence type="ECO:0000256" key="4">
    <source>
        <dbReference type="ARBA" id="ARBA00013673"/>
    </source>
</evidence>
<reference evidence="15" key="1">
    <citation type="journal article" date="2014" name="Int. J. Syst. Evol. Microbiol.">
        <title>Complete genome sequence of Corynebacterium casei LMG S-19264T (=DSM 44701T), isolated from a smear-ripened cheese.</title>
        <authorList>
            <consortium name="US DOE Joint Genome Institute (JGI-PGF)"/>
            <person name="Walter F."/>
            <person name="Albersmeier A."/>
            <person name="Kalinowski J."/>
            <person name="Ruckert C."/>
        </authorList>
    </citation>
    <scope>NUCLEOTIDE SEQUENCE</scope>
    <source>
        <strain evidence="15">JCM 19831</strain>
    </source>
</reference>
<evidence type="ECO:0000259" key="13">
    <source>
        <dbReference type="Pfam" id="PF04452"/>
    </source>
</evidence>
<dbReference type="InterPro" id="IPR006700">
    <property type="entry name" value="RsmE"/>
</dbReference>
<evidence type="ECO:0000256" key="11">
    <source>
        <dbReference type="ARBA" id="ARBA00047944"/>
    </source>
</evidence>
<dbReference type="Gene3D" id="3.40.1280.10">
    <property type="match status" value="1"/>
</dbReference>